<dbReference type="PANTHER" id="PTHR43355">
    <property type="entry name" value="FLAVIN REDUCTASE (NADPH)"/>
    <property type="match status" value="1"/>
</dbReference>
<evidence type="ECO:0000313" key="2">
    <source>
        <dbReference type="EMBL" id="RQW75187.1"/>
    </source>
</evidence>
<feature type="domain" description="NAD(P)-binding" evidence="1">
    <location>
        <begin position="7"/>
        <end position="191"/>
    </location>
</feature>
<dbReference type="OrthoDB" id="9785372at2"/>
<organism evidence="2 3">
    <name type="scientific">Lysinibacillus composti</name>
    <dbReference type="NCBI Taxonomy" id="720633"/>
    <lineage>
        <taxon>Bacteria</taxon>
        <taxon>Bacillati</taxon>
        <taxon>Bacillota</taxon>
        <taxon>Bacilli</taxon>
        <taxon>Bacillales</taxon>
        <taxon>Bacillaceae</taxon>
        <taxon>Lysinibacillus</taxon>
    </lineage>
</organism>
<dbReference type="PANTHER" id="PTHR43355:SF2">
    <property type="entry name" value="FLAVIN REDUCTASE (NADPH)"/>
    <property type="match status" value="1"/>
</dbReference>
<dbReference type="RefSeq" id="WP_124763843.1">
    <property type="nucleotide sequence ID" value="NZ_JAFBDY010000004.1"/>
</dbReference>
<dbReference type="AlphaFoldDB" id="A0A3N9UGE6"/>
<gene>
    <name evidence="2" type="ORF">EBB45_07425</name>
</gene>
<protein>
    <submittedName>
        <fullName evidence="2">NAD(P)-dependent oxidoreductase</fullName>
    </submittedName>
</protein>
<dbReference type="EMBL" id="RRCT01000005">
    <property type="protein sequence ID" value="RQW75187.1"/>
    <property type="molecule type" value="Genomic_DNA"/>
</dbReference>
<accession>A0A3N9UGE6</accession>
<sequence>MKLIVFGATGGVGKLFVQQAVQKGYEVTAFVRTPEKMDIQGVQIIQGDAFDPAKVAEAIVGHDVVVSCIGSTKGPNKDTSIQRMGHNIADGMEAANVKRIIYCASAGVFNEIPGISGKMMMKLLEKPLKDHRAALEAIMSKDVVYTIVRPMGLKDTALELDYIETFEGVPTTSRSIPRASVAHFMVKAIEDRKYENTSVGLASAR</sequence>
<keyword evidence="3" id="KW-1185">Reference proteome</keyword>
<dbReference type="SUPFAM" id="SSF51735">
    <property type="entry name" value="NAD(P)-binding Rossmann-fold domains"/>
    <property type="match status" value="1"/>
</dbReference>
<evidence type="ECO:0000313" key="3">
    <source>
        <dbReference type="Proteomes" id="UP000274033"/>
    </source>
</evidence>
<reference evidence="2 3" key="1">
    <citation type="journal article" date="2013" name="J. Microbiol.">
        <title>Lysinibacillus chungkukjangi sp. nov., isolated from Chungkukjang, Korean fermented soybean food.</title>
        <authorList>
            <person name="Kim S.J."/>
            <person name="Jang Y.H."/>
            <person name="Hamada M."/>
            <person name="Ahn J.H."/>
            <person name="Weon H.Y."/>
            <person name="Suzuki K."/>
            <person name="Whang K.S."/>
            <person name="Kwon S.W."/>
        </authorList>
    </citation>
    <scope>NUCLEOTIDE SEQUENCE [LARGE SCALE GENOMIC DNA]</scope>
    <source>
        <strain evidence="2 3">MCCC 1A12701</strain>
    </source>
</reference>
<evidence type="ECO:0000259" key="1">
    <source>
        <dbReference type="Pfam" id="PF13460"/>
    </source>
</evidence>
<dbReference type="InterPro" id="IPR036291">
    <property type="entry name" value="NAD(P)-bd_dom_sf"/>
</dbReference>
<dbReference type="InterPro" id="IPR051606">
    <property type="entry name" value="Polyketide_Oxido-like"/>
</dbReference>
<dbReference type="Proteomes" id="UP000274033">
    <property type="component" value="Unassembled WGS sequence"/>
</dbReference>
<dbReference type="InterPro" id="IPR016040">
    <property type="entry name" value="NAD(P)-bd_dom"/>
</dbReference>
<name>A0A3N9UGE6_9BACI</name>
<dbReference type="Pfam" id="PF13460">
    <property type="entry name" value="NAD_binding_10"/>
    <property type="match status" value="1"/>
</dbReference>
<dbReference type="GO" id="GO:0004074">
    <property type="term" value="F:biliverdin reductase [NAD(P)H] activity"/>
    <property type="evidence" value="ECO:0007669"/>
    <property type="project" value="TreeGrafter"/>
</dbReference>
<dbReference type="Gene3D" id="3.40.50.720">
    <property type="entry name" value="NAD(P)-binding Rossmann-like Domain"/>
    <property type="match status" value="1"/>
</dbReference>
<dbReference type="GO" id="GO:0042602">
    <property type="term" value="F:riboflavin reductase (NADPH) activity"/>
    <property type="evidence" value="ECO:0007669"/>
    <property type="project" value="TreeGrafter"/>
</dbReference>
<comment type="caution">
    <text evidence="2">The sequence shown here is derived from an EMBL/GenBank/DDBJ whole genome shotgun (WGS) entry which is preliminary data.</text>
</comment>
<proteinExistence type="predicted"/>